<feature type="binding site" evidence="10">
    <location>
        <position position="137"/>
    </location>
    <ligand>
        <name>Mg(2+)</name>
        <dbReference type="ChEBI" id="CHEBI:18420"/>
        <label>2</label>
    </ligand>
</feature>
<dbReference type="GO" id="GO:0003676">
    <property type="term" value="F:nucleic acid binding"/>
    <property type="evidence" value="ECO:0007669"/>
    <property type="project" value="InterPro"/>
</dbReference>
<dbReference type="AlphaFoldDB" id="A0A1G2UFM9"/>
<evidence type="ECO:0000313" key="13">
    <source>
        <dbReference type="Proteomes" id="UP000177096"/>
    </source>
</evidence>
<gene>
    <name evidence="10" type="primary">rnhA</name>
    <name evidence="12" type="ORF">A3I86_00875</name>
</gene>
<dbReference type="EMBL" id="MHWM01000028">
    <property type="protein sequence ID" value="OHB08269.1"/>
    <property type="molecule type" value="Genomic_DNA"/>
</dbReference>
<evidence type="ECO:0000256" key="2">
    <source>
        <dbReference type="ARBA" id="ARBA00005300"/>
    </source>
</evidence>
<dbReference type="InterPro" id="IPR022892">
    <property type="entry name" value="RNaseHI"/>
</dbReference>
<evidence type="ECO:0000256" key="7">
    <source>
        <dbReference type="ARBA" id="ARBA00022759"/>
    </source>
</evidence>
<dbReference type="GO" id="GO:0000287">
    <property type="term" value="F:magnesium ion binding"/>
    <property type="evidence" value="ECO:0007669"/>
    <property type="project" value="UniProtKB-UniRule"/>
</dbReference>
<organism evidence="12 13">
    <name type="scientific">Candidatus Zambryskibacteria bacterium RIFCSPLOWO2_02_FULL_39_14</name>
    <dbReference type="NCBI Taxonomy" id="1802769"/>
    <lineage>
        <taxon>Bacteria</taxon>
        <taxon>Candidatus Zambryskiibacteriota</taxon>
    </lineage>
</organism>
<evidence type="ECO:0000256" key="10">
    <source>
        <dbReference type="HAMAP-Rule" id="MF_00042"/>
    </source>
</evidence>
<sequence length="163" mass="18305">MITIYTDGSSRGNPGPGGWGVVIFNNDQVIELGNREEHTTNNRMELSAAINALEFLSKLKAGINKLKVVLYADSEYVTKGMTEWIEGWQKKNWRTAGKKPVLNKDLWLKLLEASSGKEVEWKYVAGHSGHSWNERADMIATSFADNVPIDLYNGPKNGYKLIF</sequence>
<feature type="binding site" evidence="10">
    <location>
        <position position="7"/>
    </location>
    <ligand>
        <name>Mg(2+)</name>
        <dbReference type="ChEBI" id="CHEBI:18420"/>
        <label>2</label>
    </ligand>
</feature>
<dbReference type="InterPro" id="IPR012337">
    <property type="entry name" value="RNaseH-like_sf"/>
</dbReference>
<comment type="caution">
    <text evidence="12">The sequence shown here is derived from an EMBL/GenBank/DDBJ whole genome shotgun (WGS) entry which is preliminary data.</text>
</comment>
<dbReference type="InterPro" id="IPR050092">
    <property type="entry name" value="RNase_H"/>
</dbReference>
<evidence type="ECO:0000256" key="6">
    <source>
        <dbReference type="ARBA" id="ARBA00022723"/>
    </source>
</evidence>
<keyword evidence="5 10" id="KW-0540">Nuclease</keyword>
<comment type="cofactor">
    <cofactor evidence="10">
        <name>Mg(2+)</name>
        <dbReference type="ChEBI" id="CHEBI:18420"/>
    </cofactor>
    <text evidence="10">Binds 1 Mg(2+) ion per subunit. May bind a second metal ion at a regulatory site, or after substrate binding.</text>
</comment>
<proteinExistence type="inferred from homology"/>
<comment type="catalytic activity">
    <reaction evidence="1 10">
        <text>Endonucleolytic cleavage to 5'-phosphomonoester.</text>
        <dbReference type="EC" id="3.1.26.4"/>
    </reaction>
</comment>
<dbReference type="CDD" id="cd09278">
    <property type="entry name" value="RNase_HI_prokaryote_like"/>
    <property type="match status" value="1"/>
</dbReference>
<comment type="subcellular location">
    <subcellularLocation>
        <location evidence="10">Cytoplasm</location>
    </subcellularLocation>
</comment>
<dbReference type="EC" id="3.1.26.4" evidence="4 10"/>
<dbReference type="PANTHER" id="PTHR10642">
    <property type="entry name" value="RIBONUCLEASE H1"/>
    <property type="match status" value="1"/>
</dbReference>
<evidence type="ECO:0000256" key="9">
    <source>
        <dbReference type="ARBA" id="ARBA00022842"/>
    </source>
</evidence>
<feature type="domain" description="RNase H type-1" evidence="11">
    <location>
        <begin position="1"/>
        <end position="145"/>
    </location>
</feature>
<comment type="function">
    <text evidence="10">Endonuclease that specifically degrades the RNA of RNA-DNA hybrids.</text>
</comment>
<dbReference type="HAMAP" id="MF_00042">
    <property type="entry name" value="RNase_H"/>
    <property type="match status" value="1"/>
</dbReference>
<evidence type="ECO:0000259" key="11">
    <source>
        <dbReference type="PROSITE" id="PS50879"/>
    </source>
</evidence>
<dbReference type="SUPFAM" id="SSF53098">
    <property type="entry name" value="Ribonuclease H-like"/>
    <property type="match status" value="1"/>
</dbReference>
<dbReference type="Pfam" id="PF00075">
    <property type="entry name" value="RNase_H"/>
    <property type="match status" value="1"/>
</dbReference>
<evidence type="ECO:0000256" key="8">
    <source>
        <dbReference type="ARBA" id="ARBA00022801"/>
    </source>
</evidence>
<feature type="binding site" evidence="10">
    <location>
        <position position="45"/>
    </location>
    <ligand>
        <name>Mg(2+)</name>
        <dbReference type="ChEBI" id="CHEBI:18420"/>
        <label>1</label>
    </ligand>
</feature>
<evidence type="ECO:0000256" key="1">
    <source>
        <dbReference type="ARBA" id="ARBA00000077"/>
    </source>
</evidence>
<dbReference type="GO" id="GO:0004523">
    <property type="term" value="F:RNA-DNA hybrid ribonuclease activity"/>
    <property type="evidence" value="ECO:0007669"/>
    <property type="project" value="UniProtKB-UniRule"/>
</dbReference>
<evidence type="ECO:0000313" key="12">
    <source>
        <dbReference type="EMBL" id="OHB08269.1"/>
    </source>
</evidence>
<keyword evidence="10" id="KW-0963">Cytoplasm</keyword>
<dbReference type="PANTHER" id="PTHR10642:SF26">
    <property type="entry name" value="RIBONUCLEASE H1"/>
    <property type="match status" value="1"/>
</dbReference>
<dbReference type="NCBIfam" id="NF001236">
    <property type="entry name" value="PRK00203.1"/>
    <property type="match status" value="1"/>
</dbReference>
<dbReference type="Gene3D" id="3.30.420.10">
    <property type="entry name" value="Ribonuclease H-like superfamily/Ribonuclease H"/>
    <property type="match status" value="1"/>
</dbReference>
<comment type="subunit">
    <text evidence="3 10">Monomer.</text>
</comment>
<evidence type="ECO:0000256" key="5">
    <source>
        <dbReference type="ARBA" id="ARBA00022722"/>
    </source>
</evidence>
<name>A0A1G2UFM9_9BACT</name>
<dbReference type="InterPro" id="IPR036397">
    <property type="entry name" value="RNaseH_sf"/>
</dbReference>
<dbReference type="Proteomes" id="UP000177096">
    <property type="component" value="Unassembled WGS sequence"/>
</dbReference>
<evidence type="ECO:0000256" key="3">
    <source>
        <dbReference type="ARBA" id="ARBA00011245"/>
    </source>
</evidence>
<dbReference type="GO" id="GO:0043137">
    <property type="term" value="P:DNA replication, removal of RNA primer"/>
    <property type="evidence" value="ECO:0007669"/>
    <property type="project" value="TreeGrafter"/>
</dbReference>
<dbReference type="InterPro" id="IPR002156">
    <property type="entry name" value="RNaseH_domain"/>
</dbReference>
<dbReference type="PROSITE" id="PS50879">
    <property type="entry name" value="RNASE_H_1"/>
    <property type="match status" value="1"/>
</dbReference>
<accession>A0A1G2UFM9</accession>
<protein>
    <recommendedName>
        <fullName evidence="4 10">Ribonuclease H</fullName>
        <shortName evidence="10">RNase H</shortName>
        <ecNumber evidence="4 10">3.1.26.4</ecNumber>
    </recommendedName>
</protein>
<keyword evidence="9 10" id="KW-0460">Magnesium</keyword>
<comment type="similarity">
    <text evidence="2 10">Belongs to the RNase H family.</text>
</comment>
<dbReference type="GO" id="GO:0005737">
    <property type="term" value="C:cytoplasm"/>
    <property type="evidence" value="ECO:0007669"/>
    <property type="project" value="UniProtKB-SubCell"/>
</dbReference>
<keyword evidence="7 10" id="KW-0255">Endonuclease</keyword>
<feature type="binding site" evidence="10">
    <location>
        <position position="7"/>
    </location>
    <ligand>
        <name>Mg(2+)</name>
        <dbReference type="ChEBI" id="CHEBI:18420"/>
        <label>1</label>
    </ligand>
</feature>
<reference evidence="12 13" key="1">
    <citation type="journal article" date="2016" name="Nat. Commun.">
        <title>Thousands of microbial genomes shed light on interconnected biogeochemical processes in an aquifer system.</title>
        <authorList>
            <person name="Anantharaman K."/>
            <person name="Brown C.T."/>
            <person name="Hug L.A."/>
            <person name="Sharon I."/>
            <person name="Castelle C.J."/>
            <person name="Probst A.J."/>
            <person name="Thomas B.C."/>
            <person name="Singh A."/>
            <person name="Wilkins M.J."/>
            <person name="Karaoz U."/>
            <person name="Brodie E.L."/>
            <person name="Williams K.H."/>
            <person name="Hubbard S.S."/>
            <person name="Banfield J.F."/>
        </authorList>
    </citation>
    <scope>NUCLEOTIDE SEQUENCE [LARGE SCALE GENOMIC DNA]</scope>
</reference>
<keyword evidence="6 10" id="KW-0479">Metal-binding</keyword>
<keyword evidence="8 10" id="KW-0378">Hydrolase</keyword>
<evidence type="ECO:0000256" key="4">
    <source>
        <dbReference type="ARBA" id="ARBA00012180"/>
    </source>
</evidence>
<feature type="binding site" evidence="10">
    <location>
        <position position="73"/>
    </location>
    <ligand>
        <name>Mg(2+)</name>
        <dbReference type="ChEBI" id="CHEBI:18420"/>
        <label>1</label>
    </ligand>
</feature>